<accession>A0A8K0HF62</accession>
<dbReference type="OrthoDB" id="1192403at2759"/>
<evidence type="ECO:0000256" key="1">
    <source>
        <dbReference type="SAM" id="MobiDB-lite"/>
    </source>
</evidence>
<dbReference type="Proteomes" id="UP000796880">
    <property type="component" value="Unassembled WGS sequence"/>
</dbReference>
<proteinExistence type="predicted"/>
<comment type="caution">
    <text evidence="2">The sequence shown here is derived from an EMBL/GenBank/DDBJ whole genome shotgun (WGS) entry which is preliminary data.</text>
</comment>
<protein>
    <submittedName>
        <fullName evidence="2">Uncharacterized protein</fullName>
    </submittedName>
</protein>
<feature type="region of interest" description="Disordered" evidence="1">
    <location>
        <begin position="86"/>
        <end position="105"/>
    </location>
</feature>
<name>A0A8K0HF62_9ROSA</name>
<dbReference type="AlphaFoldDB" id="A0A8K0HF62"/>
<sequence length="185" mass="21585">MDDDGSQVIESLDSLWFLSNVFSPTSPKPLQELVFEKASEPTSQVLQNQQSHESPRCTRCGELSAETEPEMWKPVDDMEVVVEMESPRWTEKEERKKMRRRRTRRSKRSIKQSREILVELDWLCFDGNEVCETWILEGNCGYYYEQSSFGGGDQNKYKILPPFDDNTAMKEHLKSWAYAVACTVR</sequence>
<gene>
    <name evidence="2" type="ORF">FNV43_RR07381</name>
</gene>
<feature type="compositionally biased region" description="Basic and acidic residues" evidence="1">
    <location>
        <begin position="86"/>
        <end position="96"/>
    </location>
</feature>
<keyword evidence="3" id="KW-1185">Reference proteome</keyword>
<evidence type="ECO:0000313" key="2">
    <source>
        <dbReference type="EMBL" id="KAF3451286.1"/>
    </source>
</evidence>
<organism evidence="2 3">
    <name type="scientific">Rhamnella rubrinervis</name>
    <dbReference type="NCBI Taxonomy" id="2594499"/>
    <lineage>
        <taxon>Eukaryota</taxon>
        <taxon>Viridiplantae</taxon>
        <taxon>Streptophyta</taxon>
        <taxon>Embryophyta</taxon>
        <taxon>Tracheophyta</taxon>
        <taxon>Spermatophyta</taxon>
        <taxon>Magnoliopsida</taxon>
        <taxon>eudicotyledons</taxon>
        <taxon>Gunneridae</taxon>
        <taxon>Pentapetalae</taxon>
        <taxon>rosids</taxon>
        <taxon>fabids</taxon>
        <taxon>Rosales</taxon>
        <taxon>Rhamnaceae</taxon>
        <taxon>rhamnoid group</taxon>
        <taxon>Rhamneae</taxon>
        <taxon>Rhamnella</taxon>
    </lineage>
</organism>
<dbReference type="EMBL" id="VOIH02000003">
    <property type="protein sequence ID" value="KAF3451286.1"/>
    <property type="molecule type" value="Genomic_DNA"/>
</dbReference>
<reference evidence="2" key="1">
    <citation type="submission" date="2020-03" db="EMBL/GenBank/DDBJ databases">
        <title>A high-quality chromosome-level genome assembly of a woody plant with both climbing and erect habits, Rhamnella rubrinervis.</title>
        <authorList>
            <person name="Lu Z."/>
            <person name="Yang Y."/>
            <person name="Zhu X."/>
            <person name="Sun Y."/>
        </authorList>
    </citation>
    <scope>NUCLEOTIDE SEQUENCE</scope>
    <source>
        <strain evidence="2">BYM</strain>
        <tissue evidence="2">Leaf</tissue>
    </source>
</reference>
<evidence type="ECO:0000313" key="3">
    <source>
        <dbReference type="Proteomes" id="UP000796880"/>
    </source>
</evidence>